<gene>
    <name evidence="2" type="ORF">DEO72_LG2g2958</name>
</gene>
<feature type="compositionally biased region" description="Polar residues" evidence="1">
    <location>
        <begin position="52"/>
        <end position="67"/>
    </location>
</feature>
<feature type="compositionally biased region" description="Basic and acidic residues" evidence="1">
    <location>
        <begin position="125"/>
        <end position="141"/>
    </location>
</feature>
<dbReference type="EMBL" id="CP039346">
    <property type="protein sequence ID" value="QCD82618.1"/>
    <property type="molecule type" value="Genomic_DNA"/>
</dbReference>
<name>A0A4D6L2A7_VIGUN</name>
<evidence type="ECO:0000313" key="3">
    <source>
        <dbReference type="Proteomes" id="UP000501690"/>
    </source>
</evidence>
<dbReference type="AlphaFoldDB" id="A0A4D6L2A7"/>
<reference evidence="2 3" key="1">
    <citation type="submission" date="2019-04" db="EMBL/GenBank/DDBJ databases">
        <title>An improved genome assembly and genetic linkage map for asparagus bean, Vigna unguiculata ssp. sesquipedialis.</title>
        <authorList>
            <person name="Xia Q."/>
            <person name="Zhang R."/>
            <person name="Dong Y."/>
        </authorList>
    </citation>
    <scope>NUCLEOTIDE SEQUENCE [LARGE SCALE GENOMIC DNA]</scope>
    <source>
        <tissue evidence="2">Leaf</tissue>
    </source>
</reference>
<dbReference type="Proteomes" id="UP000501690">
    <property type="component" value="Linkage Group LG2"/>
</dbReference>
<evidence type="ECO:0000256" key="1">
    <source>
        <dbReference type="SAM" id="MobiDB-lite"/>
    </source>
</evidence>
<feature type="compositionally biased region" description="Basic residues" evidence="1">
    <location>
        <begin position="90"/>
        <end position="99"/>
    </location>
</feature>
<sequence>MAAATAPPHLAGHHYITITPLPATHQQRQHHRNSTVPSPFTLRTIVPAPFPTTASSRSTIFSPPHLQQQREHSTILRAPPAARNRSESRKLRRTTHHHLREPAPSRRNHHASPSSPWQQRTRASTSHDHHEFSKTRGEEKLHHHGLRTRSTMPACTKFVVLTTVPSTSSRATNAAAMAAFMNL</sequence>
<keyword evidence="3" id="KW-1185">Reference proteome</keyword>
<feature type="compositionally biased region" description="Polar residues" evidence="1">
    <location>
        <begin position="111"/>
        <end position="124"/>
    </location>
</feature>
<organism evidence="2 3">
    <name type="scientific">Vigna unguiculata</name>
    <name type="common">Cowpea</name>
    <dbReference type="NCBI Taxonomy" id="3917"/>
    <lineage>
        <taxon>Eukaryota</taxon>
        <taxon>Viridiplantae</taxon>
        <taxon>Streptophyta</taxon>
        <taxon>Embryophyta</taxon>
        <taxon>Tracheophyta</taxon>
        <taxon>Spermatophyta</taxon>
        <taxon>Magnoliopsida</taxon>
        <taxon>eudicotyledons</taxon>
        <taxon>Gunneridae</taxon>
        <taxon>Pentapetalae</taxon>
        <taxon>rosids</taxon>
        <taxon>fabids</taxon>
        <taxon>Fabales</taxon>
        <taxon>Fabaceae</taxon>
        <taxon>Papilionoideae</taxon>
        <taxon>50 kb inversion clade</taxon>
        <taxon>NPAAA clade</taxon>
        <taxon>indigoferoid/millettioid clade</taxon>
        <taxon>Phaseoleae</taxon>
        <taxon>Vigna</taxon>
    </lineage>
</organism>
<accession>A0A4D6L2A7</accession>
<proteinExistence type="predicted"/>
<evidence type="ECO:0000313" key="2">
    <source>
        <dbReference type="EMBL" id="QCD82618.1"/>
    </source>
</evidence>
<protein>
    <submittedName>
        <fullName evidence="2">Uncharacterized protein</fullName>
    </submittedName>
</protein>
<feature type="region of interest" description="Disordered" evidence="1">
    <location>
        <begin position="50"/>
        <end position="147"/>
    </location>
</feature>